<evidence type="ECO:0000259" key="2">
    <source>
        <dbReference type="Pfam" id="PF12484"/>
    </source>
</evidence>
<dbReference type="AlphaFoldDB" id="A0A498QDE3"/>
<name>A0A498QDE3_9MYCO</name>
<dbReference type="SUPFAM" id="SSF140459">
    <property type="entry name" value="PE/PPE dimer-like"/>
    <property type="match status" value="1"/>
</dbReference>
<gene>
    <name evidence="3" type="ORF">LAUMK13_04185</name>
</gene>
<evidence type="ECO:0000259" key="1">
    <source>
        <dbReference type="Pfam" id="PF00934"/>
    </source>
</evidence>
<dbReference type="RefSeq" id="WP_099193719.1">
    <property type="nucleotide sequence ID" value="NZ_UPHQ01000223.1"/>
</dbReference>
<dbReference type="Pfam" id="PF00934">
    <property type="entry name" value="PE"/>
    <property type="match status" value="1"/>
</dbReference>
<feature type="domain" description="PPE family C-terminal" evidence="2">
    <location>
        <begin position="210"/>
        <end position="292"/>
    </location>
</feature>
<sequence length="295" mass="28511">MSFLQILPEELTAAATQLGALGSSLTAQNAAAAAPTTAIAPAALDEVSALQAALFTAYGTLYQQVSAEAAAMHDMFVNTLGFSAGTYGATESLNSAAAGSPFSGLTSGIGGLIDGTTGMMPDFNGGMANMMNMIDGATGMMPDSFNGGMANMMNIGTGNWASSTSNLLGLAGGGLLPAEEAAAADSFLGGEAALGELGAVEAALGEGSIAAGVGAASSIGLLSVPPSWAGQATLVSSTTAGALQGAGWTAAAPQAAPGVLYPGVPGLASAARNSAGFGAPRYGVKPIVMPKPVSV</sequence>
<protein>
    <submittedName>
        <fullName evidence="3">Putative PE family protein PE23</fullName>
    </submittedName>
</protein>
<dbReference type="OrthoDB" id="4764762at2"/>
<proteinExistence type="predicted"/>
<dbReference type="InterPro" id="IPR022171">
    <property type="entry name" value="PPE_C"/>
</dbReference>
<dbReference type="EMBL" id="UPHQ01000223">
    <property type="protein sequence ID" value="VBA42784.1"/>
    <property type="molecule type" value="Genomic_DNA"/>
</dbReference>
<reference evidence="3 4" key="1">
    <citation type="submission" date="2018-09" db="EMBL/GenBank/DDBJ databases">
        <authorList>
            <person name="Tagini F."/>
        </authorList>
    </citation>
    <scope>NUCLEOTIDE SEQUENCE [LARGE SCALE GENOMIC DNA]</scope>
    <source>
        <strain evidence="3 4">MK13</strain>
    </source>
</reference>
<organism evidence="3 4">
    <name type="scientific">Mycobacterium innocens</name>
    <dbReference type="NCBI Taxonomy" id="2341083"/>
    <lineage>
        <taxon>Bacteria</taxon>
        <taxon>Bacillati</taxon>
        <taxon>Actinomycetota</taxon>
        <taxon>Actinomycetes</taxon>
        <taxon>Mycobacteriales</taxon>
        <taxon>Mycobacteriaceae</taxon>
        <taxon>Mycobacterium</taxon>
    </lineage>
</organism>
<evidence type="ECO:0000313" key="3">
    <source>
        <dbReference type="EMBL" id="VBA42784.1"/>
    </source>
</evidence>
<dbReference type="InterPro" id="IPR000084">
    <property type="entry name" value="PE-PGRS_N"/>
</dbReference>
<evidence type="ECO:0000313" key="4">
    <source>
        <dbReference type="Proteomes" id="UP000267289"/>
    </source>
</evidence>
<keyword evidence="4" id="KW-1185">Reference proteome</keyword>
<dbReference type="Gene3D" id="1.10.287.850">
    <property type="entry name" value="HP0062-like domain"/>
    <property type="match status" value="1"/>
</dbReference>
<dbReference type="Pfam" id="PF12484">
    <property type="entry name" value="PPE-SVP"/>
    <property type="match status" value="1"/>
</dbReference>
<dbReference type="Proteomes" id="UP000267289">
    <property type="component" value="Unassembled WGS sequence"/>
</dbReference>
<feature type="domain" description="PE" evidence="1">
    <location>
        <begin position="5"/>
        <end position="93"/>
    </location>
</feature>
<accession>A0A498QDE3</accession>
<dbReference type="InterPro" id="IPR038332">
    <property type="entry name" value="PPE_sf"/>
</dbReference>